<evidence type="ECO:0000256" key="1">
    <source>
        <dbReference type="SAM" id="MobiDB-lite"/>
    </source>
</evidence>
<reference evidence="3" key="1">
    <citation type="submission" date="2021-01" db="EMBL/GenBank/DDBJ databases">
        <title>Caligus Genome Assembly.</title>
        <authorList>
            <person name="Gallardo-Escarate C."/>
        </authorList>
    </citation>
    <scope>NUCLEOTIDE SEQUENCE [LARGE SCALE GENOMIC DNA]</scope>
</reference>
<proteinExistence type="predicted"/>
<feature type="region of interest" description="Disordered" evidence="1">
    <location>
        <begin position="1"/>
        <end position="63"/>
    </location>
</feature>
<sequence length="63" mass="6573">PSNAPPPLPPDYDSLESSNSAPVATATAAGGGDNSNEDWGNQQAWGMPPALKRLGKETRIIKQ</sequence>
<feature type="non-terminal residue" evidence="2">
    <location>
        <position position="63"/>
    </location>
</feature>
<feature type="non-terminal residue" evidence="2">
    <location>
        <position position="1"/>
    </location>
</feature>
<evidence type="ECO:0000313" key="2">
    <source>
        <dbReference type="EMBL" id="QQP42147.1"/>
    </source>
</evidence>
<dbReference type="Proteomes" id="UP000595437">
    <property type="component" value="Chromosome 11"/>
</dbReference>
<gene>
    <name evidence="2" type="ORF">FKW44_016721</name>
</gene>
<organism evidence="2 3">
    <name type="scientific">Caligus rogercresseyi</name>
    <name type="common">Sea louse</name>
    <dbReference type="NCBI Taxonomy" id="217165"/>
    <lineage>
        <taxon>Eukaryota</taxon>
        <taxon>Metazoa</taxon>
        <taxon>Ecdysozoa</taxon>
        <taxon>Arthropoda</taxon>
        <taxon>Crustacea</taxon>
        <taxon>Multicrustacea</taxon>
        <taxon>Hexanauplia</taxon>
        <taxon>Copepoda</taxon>
        <taxon>Siphonostomatoida</taxon>
        <taxon>Caligidae</taxon>
        <taxon>Caligus</taxon>
    </lineage>
</organism>
<evidence type="ECO:0000313" key="3">
    <source>
        <dbReference type="Proteomes" id="UP000595437"/>
    </source>
</evidence>
<dbReference type="AlphaFoldDB" id="A0A7T8K0M0"/>
<keyword evidence="3" id="KW-1185">Reference proteome</keyword>
<name>A0A7T8K0M0_CALRO</name>
<accession>A0A7T8K0M0</accession>
<protein>
    <submittedName>
        <fullName evidence="2">Uncharacterized protein</fullName>
    </submittedName>
</protein>
<feature type="compositionally biased region" description="Pro residues" evidence="1">
    <location>
        <begin position="1"/>
        <end position="10"/>
    </location>
</feature>
<dbReference type="EMBL" id="CP045900">
    <property type="protein sequence ID" value="QQP42147.1"/>
    <property type="molecule type" value="Genomic_DNA"/>
</dbReference>
<feature type="compositionally biased region" description="Basic and acidic residues" evidence="1">
    <location>
        <begin position="54"/>
        <end position="63"/>
    </location>
</feature>